<evidence type="ECO:0000313" key="3">
    <source>
        <dbReference type="Proteomes" id="UP001410648"/>
    </source>
</evidence>
<dbReference type="EMBL" id="BAAADA010000109">
    <property type="protein sequence ID" value="GAA0485275.1"/>
    <property type="molecule type" value="Genomic_DNA"/>
</dbReference>
<dbReference type="Proteomes" id="UP001410648">
    <property type="component" value="Unassembled WGS sequence"/>
</dbReference>
<dbReference type="InterPro" id="IPR029491">
    <property type="entry name" value="Helicase_HTH"/>
</dbReference>
<evidence type="ECO:0000259" key="1">
    <source>
        <dbReference type="Pfam" id="PF14493"/>
    </source>
</evidence>
<evidence type="ECO:0000313" key="2">
    <source>
        <dbReference type="EMBL" id="GAA0485275.1"/>
    </source>
</evidence>
<gene>
    <name evidence="2" type="ORF">GCM10008936_12860</name>
</gene>
<accession>A0ABN1AX47</accession>
<protein>
    <submittedName>
        <fullName evidence="2">Helix-turn-helix domain-containing protein</fullName>
    </submittedName>
</protein>
<sequence length="349" mass="40882">MTQRFELNYINYLFSQETAVSIRQLELIAEGKRTPSTLFTAEKNQLQSLFLSPLSLSTAQWTDRMYKLSALGWLSEKEGRYQATTKGQQAKQAFISEYTMLDCRLDMSSALTRKEFWHSFIFVSQILSEFSYGNKEYMPYISNRISQNRIKKWLAEQGFPQRSLSVKWSEEIKVFLETLPDVYPSFMVDQMIGHNYEGMTKRQTAQKYDMTPLEVLITTEILMARLYQSLDESVLLKSLWESVHKSCHYGLSASAYRSLTLLMNGSTIHKTAALRKVKENTIKEHVLEAVLMSRYEGYESLIPGRVRDRLKELFKNNPSLTYAQAQQEIQQLEFFWYRLIEIERIRGFL</sequence>
<feature type="domain" description="Helicase Helix-turn-helix" evidence="1">
    <location>
        <begin position="255"/>
        <end position="329"/>
    </location>
</feature>
<organism evidence="2 3">
    <name type="scientific">Alkalibacterium indicireducens</name>
    <dbReference type="NCBI Taxonomy" id="398758"/>
    <lineage>
        <taxon>Bacteria</taxon>
        <taxon>Bacillati</taxon>
        <taxon>Bacillota</taxon>
        <taxon>Bacilli</taxon>
        <taxon>Lactobacillales</taxon>
        <taxon>Carnobacteriaceae</taxon>
        <taxon>Alkalibacterium</taxon>
    </lineage>
</organism>
<proteinExistence type="predicted"/>
<keyword evidence="3" id="KW-1185">Reference proteome</keyword>
<reference evidence="2 3" key="1">
    <citation type="journal article" date="2019" name="Int. J. Syst. Evol. Microbiol.">
        <title>The Global Catalogue of Microorganisms (GCM) 10K type strain sequencing project: providing services to taxonomists for standard genome sequencing and annotation.</title>
        <authorList>
            <consortium name="The Broad Institute Genomics Platform"/>
            <consortium name="The Broad Institute Genome Sequencing Center for Infectious Disease"/>
            <person name="Wu L."/>
            <person name="Ma J."/>
        </authorList>
    </citation>
    <scope>NUCLEOTIDE SEQUENCE [LARGE SCALE GENOMIC DNA]</scope>
    <source>
        <strain evidence="2 3">JCM 14232</strain>
    </source>
</reference>
<dbReference type="RefSeq" id="WP_346024709.1">
    <property type="nucleotide sequence ID" value="NZ_BAAADA010000109.1"/>
</dbReference>
<comment type="caution">
    <text evidence="2">The sequence shown here is derived from an EMBL/GenBank/DDBJ whole genome shotgun (WGS) entry which is preliminary data.</text>
</comment>
<dbReference type="Pfam" id="PF14493">
    <property type="entry name" value="HTH_40"/>
    <property type="match status" value="1"/>
</dbReference>
<name>A0ABN1AX47_9LACT</name>